<dbReference type="PROSITE" id="PS51857">
    <property type="entry name" value="CSD_2"/>
    <property type="match status" value="1"/>
</dbReference>
<accession>A0ABQ3JZY1</accession>
<evidence type="ECO:0000256" key="2">
    <source>
        <dbReference type="SAM" id="MobiDB-lite"/>
    </source>
</evidence>
<feature type="region of interest" description="Disordered" evidence="2">
    <location>
        <begin position="70"/>
        <end position="98"/>
    </location>
</feature>
<evidence type="ECO:0000259" key="3">
    <source>
        <dbReference type="PROSITE" id="PS51857"/>
    </source>
</evidence>
<dbReference type="InterPro" id="IPR002059">
    <property type="entry name" value="CSP_DNA-bd"/>
</dbReference>
<dbReference type="InterPro" id="IPR050181">
    <property type="entry name" value="Cold_shock_domain"/>
</dbReference>
<evidence type="ECO:0000313" key="4">
    <source>
        <dbReference type="EMBL" id="GHF95898.1"/>
    </source>
</evidence>
<dbReference type="Pfam" id="PF00313">
    <property type="entry name" value="CSD"/>
    <property type="match status" value="1"/>
</dbReference>
<evidence type="ECO:0000256" key="1">
    <source>
        <dbReference type="RuleBase" id="RU000408"/>
    </source>
</evidence>
<proteinExistence type="predicted"/>
<evidence type="ECO:0000313" key="5">
    <source>
        <dbReference type="Proteomes" id="UP000649955"/>
    </source>
</evidence>
<dbReference type="EMBL" id="BNAW01000002">
    <property type="protein sequence ID" value="GHF95898.1"/>
    <property type="molecule type" value="Genomic_DNA"/>
</dbReference>
<dbReference type="SMART" id="SM00357">
    <property type="entry name" value="CSP"/>
    <property type="match status" value="1"/>
</dbReference>
<comment type="subcellular location">
    <subcellularLocation>
        <location evidence="1">Cytoplasm</location>
    </subcellularLocation>
</comment>
<dbReference type="PRINTS" id="PR00050">
    <property type="entry name" value="COLDSHOCK"/>
</dbReference>
<feature type="domain" description="CSD" evidence="3">
    <location>
        <begin position="1"/>
        <end position="66"/>
    </location>
</feature>
<dbReference type="InterPro" id="IPR011129">
    <property type="entry name" value="CSD"/>
</dbReference>
<dbReference type="SUPFAM" id="SSF50249">
    <property type="entry name" value="Nucleic acid-binding proteins"/>
    <property type="match status" value="1"/>
</dbReference>
<protein>
    <recommendedName>
        <fullName evidence="3">CSD domain-containing protein</fullName>
    </recommendedName>
</protein>
<comment type="caution">
    <text evidence="4">The sequence shown here is derived from an EMBL/GenBank/DDBJ whole genome shotgun (WGS) entry which is preliminary data.</text>
</comment>
<dbReference type="CDD" id="cd04458">
    <property type="entry name" value="CSP_CDS"/>
    <property type="match status" value="1"/>
</dbReference>
<sequence>MAHGTVKWFNTEKGYGFIAQDGGAGDVFVHYSEIVGHGIRTLEENQRVEFEVGQGGKGPQAHRVRALVGGPAHEVHERNLPRRQTSPRTGGTRGSTGGPSAVEFGVQIYLESADGAAEVDESVLGILRELGAEIGYRPPPVLGSWFRRFRVKIETAVTSDQFADLARRVERSLELKAIDAPQAAVDSAQAGAAADLIRSLESQRNALVQIGSLLLVKIDGDLIVRNLTQHELAFIQKNPSSAANAKEILDRLQGLSAEEVRTAALDRPPGPVLPVPGHERGTATLTGRVWVSGNQRSLAVTNAGAVPVRNVRAVVESPDDRHRLRISEEDMLFSLLLPGQSAMLELVGSGSARPVSVALRGEGPVGEAVECIVQVDF</sequence>
<reference evidence="5" key="1">
    <citation type="journal article" date="2019" name="Int. J. Syst. Evol. Microbiol.">
        <title>The Global Catalogue of Microorganisms (GCM) 10K type strain sequencing project: providing services to taxonomists for standard genome sequencing and annotation.</title>
        <authorList>
            <consortium name="The Broad Institute Genomics Platform"/>
            <consortium name="The Broad Institute Genome Sequencing Center for Infectious Disease"/>
            <person name="Wu L."/>
            <person name="Ma J."/>
        </authorList>
    </citation>
    <scope>NUCLEOTIDE SEQUENCE [LARGE SCALE GENOMIC DNA]</scope>
    <source>
        <strain evidence="5">CGMCC 4.7680</strain>
    </source>
</reference>
<organism evidence="4 5">
    <name type="scientific">Amycolatopsis bullii</name>
    <dbReference type="NCBI Taxonomy" id="941987"/>
    <lineage>
        <taxon>Bacteria</taxon>
        <taxon>Bacillati</taxon>
        <taxon>Actinomycetota</taxon>
        <taxon>Actinomycetes</taxon>
        <taxon>Pseudonocardiales</taxon>
        <taxon>Pseudonocardiaceae</taxon>
        <taxon>Amycolatopsis</taxon>
    </lineage>
</organism>
<name>A0ABQ3JZY1_9PSEU</name>
<dbReference type="InterPro" id="IPR012340">
    <property type="entry name" value="NA-bd_OB-fold"/>
</dbReference>
<dbReference type="Gene3D" id="2.40.50.140">
    <property type="entry name" value="Nucleic acid-binding proteins"/>
    <property type="match status" value="1"/>
</dbReference>
<gene>
    <name evidence="4" type="ORF">GCM10017567_08060</name>
</gene>
<dbReference type="PROSITE" id="PS00352">
    <property type="entry name" value="CSD_1"/>
    <property type="match status" value="1"/>
</dbReference>
<dbReference type="InterPro" id="IPR019844">
    <property type="entry name" value="CSD_CS"/>
</dbReference>
<dbReference type="Proteomes" id="UP000649955">
    <property type="component" value="Unassembled WGS sequence"/>
</dbReference>
<keyword evidence="5" id="KW-1185">Reference proteome</keyword>
<dbReference type="PANTHER" id="PTHR11544">
    <property type="entry name" value="COLD SHOCK DOMAIN CONTAINING PROTEINS"/>
    <property type="match status" value="1"/>
</dbReference>